<evidence type="ECO:0000313" key="5">
    <source>
        <dbReference type="Proteomes" id="UP000240830"/>
    </source>
</evidence>
<keyword evidence="2" id="KW-1133">Transmembrane helix</keyword>
<feature type="signal peptide" evidence="3">
    <location>
        <begin position="1"/>
        <end position="19"/>
    </location>
</feature>
<evidence type="ECO:0000256" key="3">
    <source>
        <dbReference type="SAM" id="SignalP"/>
    </source>
</evidence>
<dbReference type="EMBL" id="MTSL01000063">
    <property type="protein sequence ID" value="PJF19460.1"/>
    <property type="molecule type" value="Genomic_DNA"/>
</dbReference>
<evidence type="ECO:0000313" key="4">
    <source>
        <dbReference type="EMBL" id="PJF19460.1"/>
    </source>
</evidence>
<keyword evidence="5" id="KW-1185">Reference proteome</keyword>
<gene>
    <name evidence="4" type="ORF">PSACC_00739</name>
</gene>
<organism evidence="4 5">
    <name type="scientific">Paramicrosporidium saccamoebae</name>
    <dbReference type="NCBI Taxonomy" id="1246581"/>
    <lineage>
        <taxon>Eukaryota</taxon>
        <taxon>Fungi</taxon>
        <taxon>Fungi incertae sedis</taxon>
        <taxon>Cryptomycota</taxon>
        <taxon>Cryptomycota incertae sedis</taxon>
        <taxon>Paramicrosporidium</taxon>
    </lineage>
</organism>
<sequence>MHFCGYAGVLLSLAGVALSALNYKPISGFTKNRNHFYEHEKTIARSENSKIPSIGGDNIRVAHFDTHWHGLSIEEYVQVANEIKADVLVARGVPEKQGNSYVVRERLANHGFDRSSVIHEPMASLTSGMLVGVRNGITVSSSSPIIVERRIAAIEVTLNLTPTEKMLLVVLMLDAFDSETRLRQLATIQSRLSSYERQSPKYMILGGFHNAISHSSQEMRAINNPTGIISNAFTVLGRPSPSYTSWLGVFSDTALVSHPLKPVLRGINVWHTDRADCLPIVIDLAVSRLGGGGGRLMTAGPEESRYEGIRDRVFSWNWRVLACGFGTTAVILLVAIAFISYYRRDRSEKGRKIQQGGAGTFSDNDLKMARTHPSMEQGQHHGEKDEKQ</sequence>
<dbReference type="Proteomes" id="UP000240830">
    <property type="component" value="Unassembled WGS sequence"/>
</dbReference>
<protein>
    <recommendedName>
        <fullName evidence="6">Endonuclease/exonuclease/phosphatase domain-containing protein</fullName>
    </recommendedName>
</protein>
<keyword evidence="3" id="KW-0732">Signal</keyword>
<evidence type="ECO:0000256" key="2">
    <source>
        <dbReference type="SAM" id="Phobius"/>
    </source>
</evidence>
<name>A0A2H9TP74_9FUNG</name>
<accession>A0A2H9TP74</accession>
<evidence type="ECO:0008006" key="6">
    <source>
        <dbReference type="Google" id="ProtNLM"/>
    </source>
</evidence>
<feature type="compositionally biased region" description="Basic and acidic residues" evidence="1">
    <location>
        <begin position="378"/>
        <end position="388"/>
    </location>
</feature>
<comment type="caution">
    <text evidence="4">The sequence shown here is derived from an EMBL/GenBank/DDBJ whole genome shotgun (WGS) entry which is preliminary data.</text>
</comment>
<feature type="transmembrane region" description="Helical" evidence="2">
    <location>
        <begin position="316"/>
        <end position="342"/>
    </location>
</feature>
<dbReference type="AlphaFoldDB" id="A0A2H9TP74"/>
<reference evidence="4 5" key="1">
    <citation type="submission" date="2016-10" db="EMBL/GenBank/DDBJ databases">
        <title>The genome of Paramicrosporidium saccamoebae is the missing link in understanding Cryptomycota and Microsporidia evolution.</title>
        <authorList>
            <person name="Quandt C.A."/>
            <person name="Beaudet D."/>
            <person name="Corsaro D."/>
            <person name="Michel R."/>
            <person name="Corradi N."/>
            <person name="James T."/>
        </authorList>
    </citation>
    <scope>NUCLEOTIDE SEQUENCE [LARGE SCALE GENOMIC DNA]</scope>
    <source>
        <strain evidence="4 5">KSL3</strain>
    </source>
</reference>
<feature type="region of interest" description="Disordered" evidence="1">
    <location>
        <begin position="350"/>
        <end position="388"/>
    </location>
</feature>
<keyword evidence="2" id="KW-0812">Transmembrane</keyword>
<evidence type="ECO:0000256" key="1">
    <source>
        <dbReference type="SAM" id="MobiDB-lite"/>
    </source>
</evidence>
<dbReference type="InterPro" id="IPR036691">
    <property type="entry name" value="Endo/exonu/phosph_ase_sf"/>
</dbReference>
<feature type="chain" id="PRO_5014186052" description="Endonuclease/exonuclease/phosphatase domain-containing protein" evidence="3">
    <location>
        <begin position="20"/>
        <end position="388"/>
    </location>
</feature>
<proteinExistence type="predicted"/>
<keyword evidence="2" id="KW-0472">Membrane</keyword>
<dbReference type="SUPFAM" id="SSF56219">
    <property type="entry name" value="DNase I-like"/>
    <property type="match status" value="1"/>
</dbReference>